<dbReference type="SMART" id="SM00530">
    <property type="entry name" value="HTH_XRE"/>
    <property type="match status" value="1"/>
</dbReference>
<comment type="caution">
    <text evidence="3">The sequence shown here is derived from an EMBL/GenBank/DDBJ whole genome shotgun (WGS) entry which is preliminary data.</text>
</comment>
<dbReference type="Proteomes" id="UP000294947">
    <property type="component" value="Unassembled WGS sequence"/>
</dbReference>
<dbReference type="Gene3D" id="1.10.260.40">
    <property type="entry name" value="lambda repressor-like DNA-binding domains"/>
    <property type="match status" value="1"/>
</dbReference>
<dbReference type="GO" id="GO:0003677">
    <property type="term" value="F:DNA binding"/>
    <property type="evidence" value="ECO:0007669"/>
    <property type="project" value="InterPro"/>
</dbReference>
<dbReference type="Pfam" id="PF13560">
    <property type="entry name" value="HTH_31"/>
    <property type="match status" value="1"/>
</dbReference>
<reference evidence="3 4" key="1">
    <citation type="submission" date="2019-03" db="EMBL/GenBank/DDBJ databases">
        <title>Draft genome sequences of novel Actinobacteria.</title>
        <authorList>
            <person name="Sahin N."/>
            <person name="Ay H."/>
            <person name="Saygin H."/>
        </authorList>
    </citation>
    <scope>NUCLEOTIDE SEQUENCE [LARGE SCALE GENOMIC DNA]</scope>
    <source>
        <strain evidence="3 4">7K502</strain>
    </source>
</reference>
<dbReference type="InterPro" id="IPR010982">
    <property type="entry name" value="Lambda_DNA-bd_dom_sf"/>
</dbReference>
<protein>
    <submittedName>
        <fullName evidence="3">XRE family transcriptional regulator</fullName>
    </submittedName>
</protein>
<sequence>MTDFDKRRREFGDRLRRLREQTGLTGHQFAERAQWGQPKVSKLETGRQTPTDSDILTWCQITGTAEDTREELRDALRELKIRYESWRRSQRGGSRARQEEGQNLEQAASVIRAVDFGVVPGLAQIPDYAREVFRLYSELNGTEADIDDAVAARMRRQAVLYDTSKRIEILVAEAALRYPVCPPETMRSQLDRLTSLIGITHIRFGILPLDQRLPYMPMHGYWLLDDLALVENITAEIRITDEDEVATYHTLTDRLWTAAAEGDDARGILRRLMET</sequence>
<dbReference type="RefSeq" id="WP_132492215.1">
    <property type="nucleotide sequence ID" value="NZ_SMKW01000059.1"/>
</dbReference>
<dbReference type="SUPFAM" id="SSF47413">
    <property type="entry name" value="lambda repressor-like DNA-binding domains"/>
    <property type="match status" value="1"/>
</dbReference>
<dbReference type="EMBL" id="SMKW01000059">
    <property type="protein sequence ID" value="TDD41361.1"/>
    <property type="molecule type" value="Genomic_DNA"/>
</dbReference>
<dbReference type="InterPro" id="IPR001387">
    <property type="entry name" value="Cro/C1-type_HTH"/>
</dbReference>
<evidence type="ECO:0000313" key="3">
    <source>
        <dbReference type="EMBL" id="TDD41361.1"/>
    </source>
</evidence>
<organism evidence="3 4">
    <name type="scientific">Saccharopolyspora elongata</name>
    <dbReference type="NCBI Taxonomy" id="2530387"/>
    <lineage>
        <taxon>Bacteria</taxon>
        <taxon>Bacillati</taxon>
        <taxon>Actinomycetota</taxon>
        <taxon>Actinomycetes</taxon>
        <taxon>Pseudonocardiales</taxon>
        <taxon>Pseudonocardiaceae</taxon>
        <taxon>Saccharopolyspora</taxon>
    </lineage>
</organism>
<dbReference type="CDD" id="cd00093">
    <property type="entry name" value="HTH_XRE"/>
    <property type="match status" value="1"/>
</dbReference>
<feature type="domain" description="HTH cro/C1-type" evidence="2">
    <location>
        <begin position="15"/>
        <end position="72"/>
    </location>
</feature>
<accession>A0A4R4YA06</accession>
<dbReference type="InterPro" id="IPR043917">
    <property type="entry name" value="DUF5753"/>
</dbReference>
<evidence type="ECO:0000256" key="1">
    <source>
        <dbReference type="SAM" id="Coils"/>
    </source>
</evidence>
<dbReference type="OrthoDB" id="4966777at2"/>
<feature type="coiled-coil region" evidence="1">
    <location>
        <begin position="62"/>
        <end position="89"/>
    </location>
</feature>
<proteinExistence type="predicted"/>
<keyword evidence="4" id="KW-1185">Reference proteome</keyword>
<dbReference type="PROSITE" id="PS50943">
    <property type="entry name" value="HTH_CROC1"/>
    <property type="match status" value="1"/>
</dbReference>
<dbReference type="AlphaFoldDB" id="A0A4R4YA06"/>
<dbReference type="Pfam" id="PF19054">
    <property type="entry name" value="DUF5753"/>
    <property type="match status" value="1"/>
</dbReference>
<gene>
    <name evidence="3" type="ORF">E1288_32810</name>
</gene>
<evidence type="ECO:0000259" key="2">
    <source>
        <dbReference type="PROSITE" id="PS50943"/>
    </source>
</evidence>
<name>A0A4R4YA06_9PSEU</name>
<evidence type="ECO:0000313" key="4">
    <source>
        <dbReference type="Proteomes" id="UP000294947"/>
    </source>
</evidence>
<keyword evidence="1" id="KW-0175">Coiled coil</keyword>